<name>A0ABD4ECP3_STALU</name>
<comment type="caution">
    <text evidence="7">The sequence shown here is derived from an EMBL/GenBank/DDBJ whole genome shotgun (WGS) entry which is preliminary data.</text>
</comment>
<dbReference type="Proteomes" id="UP000070063">
    <property type="component" value="Unassembled WGS sequence"/>
</dbReference>
<dbReference type="PANTHER" id="PTHR30250">
    <property type="entry name" value="PST FAMILY PREDICTED COLANIC ACID TRANSPORTER"/>
    <property type="match status" value="1"/>
</dbReference>
<keyword evidence="2" id="KW-1003">Cell membrane</keyword>
<feature type="transmembrane region" description="Helical" evidence="6">
    <location>
        <begin position="135"/>
        <end position="154"/>
    </location>
</feature>
<organism evidence="7 8">
    <name type="scientific">Staphylococcus lugdunensis</name>
    <dbReference type="NCBI Taxonomy" id="28035"/>
    <lineage>
        <taxon>Bacteria</taxon>
        <taxon>Bacillati</taxon>
        <taxon>Bacillota</taxon>
        <taxon>Bacilli</taxon>
        <taxon>Bacillales</taxon>
        <taxon>Staphylococcaceae</taxon>
        <taxon>Staphylococcus</taxon>
    </lineage>
</organism>
<dbReference type="EMBL" id="LRQI01000092">
    <property type="protein sequence ID" value="KXA36333.1"/>
    <property type="molecule type" value="Genomic_DNA"/>
</dbReference>
<evidence type="ECO:0000256" key="6">
    <source>
        <dbReference type="SAM" id="Phobius"/>
    </source>
</evidence>
<sequence>MNKSKDFIFSILSNVILMILLQLVLLPIYAKIHTPQEFGAFILLLTLVNIISPILGNTLNNIRLINKTNFNLIESEYLCLVIIGSFIVMIITMIYSFVNVFSLMDTIFSGLWAAFLLIRSYLFVYYRLDFRFKSLLYISIAVSFVMLIGGVSMYFMHVSIFIVLFASEFIMTILMIIDYRRKFENFRLKFLNNEDFKNYIELIGANSVLNLINYSDRILLNLFLGTIYVPLFFVATTIGKISNLLINPIVTVLLSYEVDSKGQDTIENVKKVFRIIMVVSIMMSIVISIISWAFIYVFYNEYISKVQALIFLANLGVILMSSTAVLQIKLVANSQFRNNLMINVMTLIIIVLFSAILVQFFNVYGYAIALIISAMYKHFAIYHKVMKIIPNKG</sequence>
<dbReference type="InterPro" id="IPR050833">
    <property type="entry name" value="Poly_Biosynth_Transport"/>
</dbReference>
<comment type="subcellular location">
    <subcellularLocation>
        <location evidence="1">Cell membrane</location>
        <topology evidence="1">Multi-pass membrane protein</topology>
    </subcellularLocation>
</comment>
<evidence type="ECO:0000256" key="2">
    <source>
        <dbReference type="ARBA" id="ARBA00022475"/>
    </source>
</evidence>
<evidence type="ECO:0000313" key="7">
    <source>
        <dbReference type="EMBL" id="KXA36333.1"/>
    </source>
</evidence>
<evidence type="ECO:0000313" key="8">
    <source>
        <dbReference type="Proteomes" id="UP000070063"/>
    </source>
</evidence>
<keyword evidence="5 6" id="KW-0472">Membrane</keyword>
<evidence type="ECO:0000256" key="1">
    <source>
        <dbReference type="ARBA" id="ARBA00004651"/>
    </source>
</evidence>
<dbReference type="GO" id="GO:0005886">
    <property type="term" value="C:plasma membrane"/>
    <property type="evidence" value="ECO:0007669"/>
    <property type="project" value="UniProtKB-SubCell"/>
</dbReference>
<evidence type="ECO:0000256" key="3">
    <source>
        <dbReference type="ARBA" id="ARBA00022692"/>
    </source>
</evidence>
<keyword evidence="4 6" id="KW-1133">Transmembrane helix</keyword>
<evidence type="ECO:0000256" key="4">
    <source>
        <dbReference type="ARBA" id="ARBA00022989"/>
    </source>
</evidence>
<gene>
    <name evidence="7" type="ORF">HMPREF3225_02308</name>
</gene>
<protein>
    <submittedName>
        <fullName evidence="7">Polysaccharide biosynthesis protein</fullName>
    </submittedName>
</protein>
<feature type="transmembrane region" description="Helical" evidence="6">
    <location>
        <begin position="110"/>
        <end position="128"/>
    </location>
</feature>
<proteinExistence type="predicted"/>
<feature type="transmembrane region" description="Helical" evidence="6">
    <location>
        <begin position="218"/>
        <end position="238"/>
    </location>
</feature>
<reference evidence="7 8" key="1">
    <citation type="submission" date="2016-01" db="EMBL/GenBank/DDBJ databases">
        <authorList>
            <person name="Mitreva M."/>
            <person name="Pepin K.H."/>
            <person name="Mihindukulasuriya K.A."/>
            <person name="Fulton R."/>
            <person name="Fronick C."/>
            <person name="O'Laughlin M."/>
            <person name="Miner T."/>
            <person name="Herter B."/>
            <person name="Rosa B.A."/>
            <person name="Cordes M."/>
            <person name="Tomlinson C."/>
            <person name="Wollam A."/>
            <person name="Palsikar V.B."/>
            <person name="Mardis E.R."/>
            <person name="Wilson R.K."/>
        </authorList>
    </citation>
    <scope>NUCLEOTIDE SEQUENCE [LARGE SCALE GENOMIC DNA]</scope>
    <source>
        <strain evidence="7 8">MJR7738</strain>
    </source>
</reference>
<feature type="transmembrane region" description="Helical" evidence="6">
    <location>
        <begin position="77"/>
        <end position="98"/>
    </location>
</feature>
<accession>A0ABD4ECP3</accession>
<keyword evidence="3 6" id="KW-0812">Transmembrane</keyword>
<evidence type="ECO:0000256" key="5">
    <source>
        <dbReference type="ARBA" id="ARBA00023136"/>
    </source>
</evidence>
<feature type="transmembrane region" description="Helical" evidence="6">
    <location>
        <begin position="38"/>
        <end position="56"/>
    </location>
</feature>
<dbReference type="AlphaFoldDB" id="A0ABD4ECP3"/>
<dbReference type="PANTHER" id="PTHR30250:SF11">
    <property type="entry name" value="O-ANTIGEN TRANSPORTER-RELATED"/>
    <property type="match status" value="1"/>
</dbReference>
<dbReference type="RefSeq" id="WP_060795762.1">
    <property type="nucleotide sequence ID" value="NZ_KQ957398.1"/>
</dbReference>
<feature type="transmembrane region" description="Helical" evidence="6">
    <location>
        <begin position="308"/>
        <end position="328"/>
    </location>
</feature>
<feature type="transmembrane region" description="Helical" evidence="6">
    <location>
        <begin position="340"/>
        <end position="358"/>
    </location>
</feature>
<feature type="transmembrane region" description="Helical" evidence="6">
    <location>
        <begin position="160"/>
        <end position="179"/>
    </location>
</feature>
<feature type="transmembrane region" description="Helical" evidence="6">
    <location>
        <begin position="7"/>
        <end position="32"/>
    </location>
</feature>
<feature type="transmembrane region" description="Helical" evidence="6">
    <location>
        <begin position="272"/>
        <end position="296"/>
    </location>
</feature>